<evidence type="ECO:0000256" key="1">
    <source>
        <dbReference type="SAM" id="SignalP"/>
    </source>
</evidence>
<evidence type="ECO:0000259" key="2">
    <source>
        <dbReference type="Pfam" id="PF08750"/>
    </source>
</evidence>
<feature type="chain" id="PRO_5047182737" evidence="1">
    <location>
        <begin position="20"/>
        <end position="174"/>
    </location>
</feature>
<organism evidence="3 4">
    <name type="scientific">Vogesella oryzagri</name>
    <dbReference type="NCBI Taxonomy" id="3160864"/>
    <lineage>
        <taxon>Bacteria</taxon>
        <taxon>Pseudomonadati</taxon>
        <taxon>Pseudomonadota</taxon>
        <taxon>Betaproteobacteria</taxon>
        <taxon>Neisseriales</taxon>
        <taxon>Chromobacteriaceae</taxon>
        <taxon>Vogesella</taxon>
    </lineage>
</organism>
<accession>A0ABV1M4I4</accession>
<sequence>MKHVLLSALLSLIAAQSFALNTQRIYERKPNPYVGQDEKAWVEVPQALAAYPSKPEWLQLDMPVTVRPAIFVNLNDLQRGEDQVIRLTLRQLSKSGIDNISREGLHCSQRSYRSYAFADLVNQRWIESQNPQWRKLDGLDMLRRELIAAMCPDGWMPLSDNDLTANLQRASKKH</sequence>
<reference evidence="3" key="1">
    <citation type="submission" date="2024-06" db="EMBL/GenBank/DDBJ databases">
        <title>Genome sequence of Vogesella sp. MAHUQ-64.</title>
        <authorList>
            <person name="Huq M.A."/>
        </authorList>
    </citation>
    <scope>NUCLEOTIDE SEQUENCE</scope>
    <source>
        <strain evidence="3">MAHUQ-64</strain>
    </source>
</reference>
<dbReference type="EMBL" id="JBEFLD010000005">
    <property type="protein sequence ID" value="MEQ6291143.1"/>
    <property type="molecule type" value="Genomic_DNA"/>
</dbReference>
<gene>
    <name evidence="3" type="ORF">ABNW52_11030</name>
</gene>
<keyword evidence="4" id="KW-1185">Reference proteome</keyword>
<protein>
    <submittedName>
        <fullName evidence="3">CNP1-like family protein</fullName>
    </submittedName>
</protein>
<evidence type="ECO:0000313" key="4">
    <source>
        <dbReference type="Proteomes" id="UP001433638"/>
    </source>
</evidence>
<proteinExistence type="predicted"/>
<comment type="caution">
    <text evidence="3">The sequence shown here is derived from an EMBL/GenBank/DDBJ whole genome shotgun (WGS) entry which is preliminary data.</text>
</comment>
<feature type="domain" description="CNP1-like uncharacterised" evidence="2">
    <location>
        <begin position="37"/>
        <end position="167"/>
    </location>
</feature>
<name>A0ABV1M4I4_9NEIS</name>
<dbReference type="RefSeq" id="WP_349587562.1">
    <property type="nucleotide sequence ID" value="NZ_JBEFLD010000005.1"/>
</dbReference>
<dbReference type="Pfam" id="PF08750">
    <property type="entry name" value="CNP1"/>
    <property type="match status" value="1"/>
</dbReference>
<feature type="signal peptide" evidence="1">
    <location>
        <begin position="1"/>
        <end position="19"/>
    </location>
</feature>
<dbReference type="InterPro" id="IPR014861">
    <property type="entry name" value="CNP1-like_dom"/>
</dbReference>
<evidence type="ECO:0000313" key="3">
    <source>
        <dbReference type="EMBL" id="MEQ6291143.1"/>
    </source>
</evidence>
<keyword evidence="1" id="KW-0732">Signal</keyword>
<dbReference type="Proteomes" id="UP001433638">
    <property type="component" value="Unassembled WGS sequence"/>
</dbReference>